<dbReference type="GeneID" id="60808644"/>
<keyword evidence="1" id="KW-0812">Transmembrane</keyword>
<sequence>MGIARRSRQTTHAERTRVRGGLGRAAQVLVVALVGDVVAGCLWGWLRPVTRVVVSSSYGASLDPGSADAAFASFAWYVCVVGVVGVALGLWTFLAGRGTRGIPMMVWVTLCSVAGAWCFLLFGEAVARHVHPEGSSPGPGQVLALVDAVDAGPGLLVAAAGALVAYWLCALLSTDGAFTRPVRRAATGGVVDDGGETETTITV</sequence>
<reference evidence="2" key="1">
    <citation type="submission" date="2020-08" db="EMBL/GenBank/DDBJ databases">
        <title>Sequencing the genomes of 1000 actinobacteria strains.</title>
        <authorList>
            <person name="Klenk H.-P."/>
        </authorList>
    </citation>
    <scope>NUCLEOTIDE SEQUENCE</scope>
    <source>
        <strain evidence="2">DSM 20582</strain>
    </source>
</reference>
<evidence type="ECO:0000313" key="2">
    <source>
        <dbReference type="EMBL" id="MBB3115082.1"/>
    </source>
</evidence>
<dbReference type="Proteomes" id="UP000612712">
    <property type="component" value="Unassembled WGS sequence"/>
</dbReference>
<feature type="transmembrane region" description="Helical" evidence="1">
    <location>
        <begin position="155"/>
        <end position="174"/>
    </location>
</feature>
<name>A0A8H9Y512_9CORY</name>
<keyword evidence="1" id="KW-0472">Membrane</keyword>
<gene>
    <name evidence="2" type="ORF">FHU32_000270</name>
</gene>
<protein>
    <recommendedName>
        <fullName evidence="4">DUF2567 domain-containing protein</fullName>
    </recommendedName>
</protein>
<feature type="transmembrane region" description="Helical" evidence="1">
    <location>
        <begin position="21"/>
        <end position="46"/>
    </location>
</feature>
<feature type="transmembrane region" description="Helical" evidence="1">
    <location>
        <begin position="74"/>
        <end position="94"/>
    </location>
</feature>
<accession>A0A8H9Y512</accession>
<organism evidence="2 3">
    <name type="scientific">Corynebacterium bovis DSM 20582 = CIP 54.80</name>
    <dbReference type="NCBI Taxonomy" id="927655"/>
    <lineage>
        <taxon>Bacteria</taxon>
        <taxon>Bacillati</taxon>
        <taxon>Actinomycetota</taxon>
        <taxon>Actinomycetes</taxon>
        <taxon>Mycobacteriales</taxon>
        <taxon>Corynebacteriaceae</taxon>
        <taxon>Corynebacterium</taxon>
    </lineage>
</organism>
<comment type="caution">
    <text evidence="2">The sequence shown here is derived from an EMBL/GenBank/DDBJ whole genome shotgun (WGS) entry which is preliminary data.</text>
</comment>
<dbReference type="AlphaFoldDB" id="A0A8H9Y512"/>
<dbReference type="EMBL" id="JACHWT010000001">
    <property type="protein sequence ID" value="MBB3115082.1"/>
    <property type="molecule type" value="Genomic_DNA"/>
</dbReference>
<dbReference type="RefSeq" id="WP_125174499.1">
    <property type="nucleotide sequence ID" value="NZ_AENJ01000228.1"/>
</dbReference>
<feature type="transmembrane region" description="Helical" evidence="1">
    <location>
        <begin position="106"/>
        <end position="127"/>
    </location>
</feature>
<proteinExistence type="predicted"/>
<evidence type="ECO:0000313" key="3">
    <source>
        <dbReference type="Proteomes" id="UP000612712"/>
    </source>
</evidence>
<evidence type="ECO:0000256" key="1">
    <source>
        <dbReference type="SAM" id="Phobius"/>
    </source>
</evidence>
<evidence type="ECO:0008006" key="4">
    <source>
        <dbReference type="Google" id="ProtNLM"/>
    </source>
</evidence>
<keyword evidence="1" id="KW-1133">Transmembrane helix</keyword>